<dbReference type="EMBL" id="JAWDGP010004021">
    <property type="protein sequence ID" value="KAK3768701.1"/>
    <property type="molecule type" value="Genomic_DNA"/>
</dbReference>
<evidence type="ECO:0000313" key="2">
    <source>
        <dbReference type="Proteomes" id="UP001283361"/>
    </source>
</evidence>
<gene>
    <name evidence="1" type="ORF">RRG08_025945</name>
</gene>
<keyword evidence="2" id="KW-1185">Reference proteome</keyword>
<accession>A0AAE0ZH73</accession>
<dbReference type="AlphaFoldDB" id="A0AAE0ZH73"/>
<comment type="caution">
    <text evidence="1">The sequence shown here is derived from an EMBL/GenBank/DDBJ whole genome shotgun (WGS) entry which is preliminary data.</text>
</comment>
<sequence length="187" mass="21042">MRDQESVSLCKVFGWEFSSVSEDGLHHIFGQFNKIKAEVLARGRGGGVESVNDEEVVTINARVWLGDHQFSFVCFSNPGVALSATIEPCVVVRLGRSLMVSIIGCYAGFLHQLYFSCYIKIPSFRSIQEYATIEPCVVVRLGRSLMVSYHELSRWVSTPALLQLLYQDTLVQINTRVWLGDHQLLLV</sequence>
<dbReference type="Proteomes" id="UP001283361">
    <property type="component" value="Unassembled WGS sequence"/>
</dbReference>
<proteinExistence type="predicted"/>
<reference evidence="1" key="1">
    <citation type="journal article" date="2023" name="G3 (Bethesda)">
        <title>A reference genome for the long-term kleptoplast-retaining sea slug Elysia crispata morphotype clarki.</title>
        <authorList>
            <person name="Eastman K.E."/>
            <person name="Pendleton A.L."/>
            <person name="Shaikh M.A."/>
            <person name="Suttiyut T."/>
            <person name="Ogas R."/>
            <person name="Tomko P."/>
            <person name="Gavelis G."/>
            <person name="Widhalm J.R."/>
            <person name="Wisecaver J.H."/>
        </authorList>
    </citation>
    <scope>NUCLEOTIDE SEQUENCE</scope>
    <source>
        <strain evidence="1">ECLA1</strain>
    </source>
</reference>
<name>A0AAE0ZH73_9GAST</name>
<organism evidence="1 2">
    <name type="scientific">Elysia crispata</name>
    <name type="common">lettuce slug</name>
    <dbReference type="NCBI Taxonomy" id="231223"/>
    <lineage>
        <taxon>Eukaryota</taxon>
        <taxon>Metazoa</taxon>
        <taxon>Spiralia</taxon>
        <taxon>Lophotrochozoa</taxon>
        <taxon>Mollusca</taxon>
        <taxon>Gastropoda</taxon>
        <taxon>Heterobranchia</taxon>
        <taxon>Euthyneura</taxon>
        <taxon>Panpulmonata</taxon>
        <taxon>Sacoglossa</taxon>
        <taxon>Placobranchoidea</taxon>
        <taxon>Plakobranchidae</taxon>
        <taxon>Elysia</taxon>
    </lineage>
</organism>
<evidence type="ECO:0000313" key="1">
    <source>
        <dbReference type="EMBL" id="KAK3768701.1"/>
    </source>
</evidence>
<protein>
    <submittedName>
        <fullName evidence="1">Uncharacterized protein</fullName>
    </submittedName>
</protein>